<keyword evidence="4 6" id="KW-1133">Transmembrane helix</keyword>
<dbReference type="GO" id="GO:0016020">
    <property type="term" value="C:membrane"/>
    <property type="evidence" value="ECO:0007669"/>
    <property type="project" value="UniProtKB-SubCell"/>
</dbReference>
<evidence type="ECO:0000256" key="4">
    <source>
        <dbReference type="ARBA" id="ARBA00022989"/>
    </source>
</evidence>
<accession>A0A9P7K5I6</accession>
<evidence type="ECO:0000256" key="3">
    <source>
        <dbReference type="ARBA" id="ARBA00022692"/>
    </source>
</evidence>
<dbReference type="AlphaFoldDB" id="A0A9P7K5I6"/>
<comment type="similarity">
    <text evidence="2">Belongs to the TMEM14 family.</text>
</comment>
<reference evidence="7" key="1">
    <citation type="submission" date="2021-02" db="EMBL/GenBank/DDBJ databases">
        <authorList>
            <person name="Nieuwenhuis M."/>
            <person name="Van De Peppel L.J.J."/>
        </authorList>
    </citation>
    <scope>NUCLEOTIDE SEQUENCE</scope>
    <source>
        <strain evidence="7">D49</strain>
    </source>
</reference>
<dbReference type="Proteomes" id="UP000717328">
    <property type="component" value="Unassembled WGS sequence"/>
</dbReference>
<dbReference type="InterPro" id="IPR005349">
    <property type="entry name" value="TMEM14"/>
</dbReference>
<keyword evidence="8" id="KW-1185">Reference proteome</keyword>
<keyword evidence="3 6" id="KW-0812">Transmembrane</keyword>
<comment type="caution">
    <text evidence="7">The sequence shown here is derived from an EMBL/GenBank/DDBJ whole genome shotgun (WGS) entry which is preliminary data.</text>
</comment>
<dbReference type="Pfam" id="PF03647">
    <property type="entry name" value="Tmemb_14"/>
    <property type="match status" value="1"/>
</dbReference>
<feature type="transmembrane region" description="Helical" evidence="6">
    <location>
        <begin position="6"/>
        <end position="22"/>
    </location>
</feature>
<keyword evidence="5 6" id="KW-0472">Membrane</keyword>
<proteinExistence type="inferred from homology"/>
<dbReference type="Gene3D" id="1.10.10.1740">
    <property type="entry name" value="Transmembrane protein 14-like"/>
    <property type="match status" value="1"/>
</dbReference>
<gene>
    <name evidence="7" type="ORF">H0H81_007015</name>
</gene>
<evidence type="ECO:0000313" key="7">
    <source>
        <dbReference type="EMBL" id="KAG5639071.1"/>
    </source>
</evidence>
<dbReference type="EMBL" id="JABCKI010005732">
    <property type="protein sequence ID" value="KAG5639071.1"/>
    <property type="molecule type" value="Genomic_DNA"/>
</dbReference>
<evidence type="ECO:0000256" key="1">
    <source>
        <dbReference type="ARBA" id="ARBA00004370"/>
    </source>
</evidence>
<reference evidence="7" key="2">
    <citation type="submission" date="2021-10" db="EMBL/GenBank/DDBJ databases">
        <title>Phylogenomics reveals ancestral predisposition of the termite-cultivated fungus Termitomyces towards a domesticated lifestyle.</title>
        <authorList>
            <person name="Auxier B."/>
            <person name="Grum-Grzhimaylo A."/>
            <person name="Cardenas M.E."/>
            <person name="Lodge J.D."/>
            <person name="Laessoe T."/>
            <person name="Pedersen O."/>
            <person name="Smith M.E."/>
            <person name="Kuyper T.W."/>
            <person name="Franco-Molano E.A."/>
            <person name="Baroni T.J."/>
            <person name="Aanen D.K."/>
        </authorList>
    </citation>
    <scope>NUCLEOTIDE SEQUENCE</scope>
    <source>
        <strain evidence="7">D49</strain>
    </source>
</reference>
<evidence type="ECO:0000256" key="2">
    <source>
        <dbReference type="ARBA" id="ARBA00007590"/>
    </source>
</evidence>
<dbReference type="InterPro" id="IPR044890">
    <property type="entry name" value="TMEM14_sf"/>
</dbReference>
<evidence type="ECO:0000313" key="8">
    <source>
        <dbReference type="Proteomes" id="UP000717328"/>
    </source>
</evidence>
<comment type="subcellular location">
    <subcellularLocation>
        <location evidence="1">Membrane</location>
    </subcellularLocation>
</comment>
<evidence type="ECO:0000256" key="6">
    <source>
        <dbReference type="SAM" id="Phobius"/>
    </source>
</evidence>
<organism evidence="7 8">
    <name type="scientific">Sphagnurus paluster</name>
    <dbReference type="NCBI Taxonomy" id="117069"/>
    <lineage>
        <taxon>Eukaryota</taxon>
        <taxon>Fungi</taxon>
        <taxon>Dikarya</taxon>
        <taxon>Basidiomycota</taxon>
        <taxon>Agaricomycotina</taxon>
        <taxon>Agaricomycetes</taxon>
        <taxon>Agaricomycetidae</taxon>
        <taxon>Agaricales</taxon>
        <taxon>Tricholomatineae</taxon>
        <taxon>Lyophyllaceae</taxon>
        <taxon>Sphagnurus</taxon>
    </lineage>
</organism>
<name>A0A9P7K5I6_9AGAR</name>
<protein>
    <submittedName>
        <fullName evidence="7">Uncharacterized protein</fullName>
    </submittedName>
</protein>
<sequence>MSAYPAYVIGGLCIVGGVAGFARRRSIPSLAGGVTYVSECFPVLWPSEELGRVLSVGLLYLYAADAIRKGAPNGLEVACG</sequence>
<evidence type="ECO:0000256" key="5">
    <source>
        <dbReference type="ARBA" id="ARBA00023136"/>
    </source>
</evidence>
<dbReference type="OrthoDB" id="5620at2759"/>